<keyword evidence="2" id="KW-1185">Reference proteome</keyword>
<evidence type="ECO:0000313" key="1">
    <source>
        <dbReference type="EMBL" id="MBA0698824.1"/>
    </source>
</evidence>
<sequence>MERVRRGISHSSACEVCGHITKDVLHAIRDCPANKHNLGFGEFDWKCFFGILIWHMWKNRNLFIFQGRLGEEWCETKLGIGSLALIDSWGATHYSRLKCGTS</sequence>
<dbReference type="EMBL" id="JABFAA010000013">
    <property type="protein sequence ID" value="MBA0698824.1"/>
    <property type="molecule type" value="Genomic_DNA"/>
</dbReference>
<reference evidence="1 2" key="1">
    <citation type="journal article" date="2019" name="Genome Biol. Evol.">
        <title>Insights into the evolution of the New World diploid cottons (Gossypium, subgenus Houzingenia) based on genome sequencing.</title>
        <authorList>
            <person name="Grover C.E."/>
            <person name="Arick M.A. 2nd"/>
            <person name="Thrash A."/>
            <person name="Conover J.L."/>
            <person name="Sanders W.S."/>
            <person name="Peterson D.G."/>
            <person name="Frelichowski J.E."/>
            <person name="Scheffler J.A."/>
            <person name="Scheffler B.E."/>
            <person name="Wendel J.F."/>
        </authorList>
    </citation>
    <scope>NUCLEOTIDE SEQUENCE [LARGE SCALE GENOMIC DNA]</scope>
    <source>
        <strain evidence="1">185</strain>
        <tissue evidence="1">Leaf</tissue>
    </source>
</reference>
<name>A0A7J8YIJ2_GOSAI</name>
<dbReference type="Proteomes" id="UP000593577">
    <property type="component" value="Unassembled WGS sequence"/>
</dbReference>
<evidence type="ECO:0008006" key="3">
    <source>
        <dbReference type="Google" id="ProtNLM"/>
    </source>
</evidence>
<organism evidence="1 2">
    <name type="scientific">Gossypium aridum</name>
    <name type="common">American cotton</name>
    <name type="synonym">Erioxylum aridum</name>
    <dbReference type="NCBI Taxonomy" id="34290"/>
    <lineage>
        <taxon>Eukaryota</taxon>
        <taxon>Viridiplantae</taxon>
        <taxon>Streptophyta</taxon>
        <taxon>Embryophyta</taxon>
        <taxon>Tracheophyta</taxon>
        <taxon>Spermatophyta</taxon>
        <taxon>Magnoliopsida</taxon>
        <taxon>eudicotyledons</taxon>
        <taxon>Gunneridae</taxon>
        <taxon>Pentapetalae</taxon>
        <taxon>rosids</taxon>
        <taxon>malvids</taxon>
        <taxon>Malvales</taxon>
        <taxon>Malvaceae</taxon>
        <taxon>Malvoideae</taxon>
        <taxon>Gossypium</taxon>
    </lineage>
</organism>
<evidence type="ECO:0000313" key="2">
    <source>
        <dbReference type="Proteomes" id="UP000593577"/>
    </source>
</evidence>
<proteinExistence type="predicted"/>
<protein>
    <recommendedName>
        <fullName evidence="3">Reverse transcriptase zinc-binding domain-containing protein</fullName>
    </recommendedName>
</protein>
<dbReference type="AlphaFoldDB" id="A0A7J8YIJ2"/>
<comment type="caution">
    <text evidence="1">The sequence shown here is derived from an EMBL/GenBank/DDBJ whole genome shotgun (WGS) entry which is preliminary data.</text>
</comment>
<gene>
    <name evidence="1" type="ORF">Goari_000511</name>
</gene>
<accession>A0A7J8YIJ2</accession>